<keyword evidence="1" id="KW-0175">Coiled coil</keyword>
<evidence type="ECO:0000313" key="3">
    <source>
        <dbReference type="Proteomes" id="UP000269539"/>
    </source>
</evidence>
<dbReference type="EMBL" id="QWIO01000079">
    <property type="protein sequence ID" value="RMZ10265.1"/>
    <property type="molecule type" value="Genomic_DNA"/>
</dbReference>
<comment type="caution">
    <text evidence="2">The sequence shown here is derived from an EMBL/GenBank/DDBJ whole genome shotgun (WGS) entry which is preliminary data.</text>
</comment>
<organism evidence="2 3">
    <name type="scientific">Hortaea werneckii</name>
    <name type="common">Black yeast</name>
    <name type="synonym">Cladosporium werneckii</name>
    <dbReference type="NCBI Taxonomy" id="91943"/>
    <lineage>
        <taxon>Eukaryota</taxon>
        <taxon>Fungi</taxon>
        <taxon>Dikarya</taxon>
        <taxon>Ascomycota</taxon>
        <taxon>Pezizomycotina</taxon>
        <taxon>Dothideomycetes</taxon>
        <taxon>Dothideomycetidae</taxon>
        <taxon>Mycosphaerellales</taxon>
        <taxon>Teratosphaeriaceae</taxon>
        <taxon>Hortaea</taxon>
    </lineage>
</organism>
<gene>
    <name evidence="2" type="ORF">D0864_01319</name>
</gene>
<proteinExistence type="predicted"/>
<evidence type="ECO:0000313" key="2">
    <source>
        <dbReference type="EMBL" id="RMZ10265.1"/>
    </source>
</evidence>
<evidence type="ECO:0000256" key="1">
    <source>
        <dbReference type="SAM" id="Coils"/>
    </source>
</evidence>
<sequence length="79" mass="9306">MLESLKHSNEPEHLVAEAKRYLRALKGNLVQLKKKKEEKERAMREAEAQAAFQLNIFTTLERCLMCWNPILKRAPIMIR</sequence>
<protein>
    <submittedName>
        <fullName evidence="2">Uncharacterized protein</fullName>
    </submittedName>
</protein>
<dbReference type="AlphaFoldDB" id="A0A3M7HB88"/>
<dbReference type="Proteomes" id="UP000269539">
    <property type="component" value="Unassembled WGS sequence"/>
</dbReference>
<feature type="coiled-coil region" evidence="1">
    <location>
        <begin position="15"/>
        <end position="56"/>
    </location>
</feature>
<accession>A0A3M7HB88</accession>
<reference evidence="2 3" key="1">
    <citation type="journal article" date="2018" name="BMC Genomics">
        <title>Genomic evidence for intraspecific hybridization in a clonal and extremely halotolerant yeast.</title>
        <authorList>
            <person name="Gostincar C."/>
            <person name="Stajich J.E."/>
            <person name="Zupancic J."/>
            <person name="Zalar P."/>
            <person name="Gunde-Cimerman N."/>
        </authorList>
    </citation>
    <scope>NUCLEOTIDE SEQUENCE [LARGE SCALE GENOMIC DNA]</scope>
    <source>
        <strain evidence="2 3">EXF-10513</strain>
    </source>
</reference>
<name>A0A3M7HB88_HORWE</name>